<sequence>MKSEVMEYFRLEQFLDDLGYFETQESQNLREELTKAIHHGRLIALSGEVGCGKTTILQRLQKELRQGQEVLIARSLALEKDRVDLATLISALFYDLAPEKEWKIPTPVEQQKQQLLALIQKHRKPAALFVDDAHDLPPSTLVALKGLIEFVRLNGETLSVVLAGHPQLENALRHPHIKEFGTPTNIFTLNGRGNSQKQYIEWVLTEATCSKSQPTDLLSEEALTLLAERLSTPLQVQYYLTLAFEEAYRVGQKPVTLEIVSAIFKSDNHPFNLVHSLPI</sequence>
<dbReference type="Gene3D" id="3.40.50.300">
    <property type="entry name" value="P-loop containing nucleotide triphosphate hydrolases"/>
    <property type="match status" value="1"/>
</dbReference>
<dbReference type="SMART" id="SM00382">
    <property type="entry name" value="AAA"/>
    <property type="match status" value="1"/>
</dbReference>
<dbReference type="Proteomes" id="UP000654482">
    <property type="component" value="Unassembled WGS sequence"/>
</dbReference>
<dbReference type="InterPro" id="IPR003593">
    <property type="entry name" value="AAA+_ATPase"/>
</dbReference>
<comment type="caution">
    <text evidence="2">The sequence shown here is derived from an EMBL/GenBank/DDBJ whole genome shotgun (WGS) entry which is preliminary data.</text>
</comment>
<evidence type="ECO:0000313" key="2">
    <source>
        <dbReference type="EMBL" id="MBE9117243.1"/>
    </source>
</evidence>
<protein>
    <submittedName>
        <fullName evidence="2">AAA family ATPase</fullName>
    </submittedName>
</protein>
<dbReference type="EMBL" id="JADEWZ010000022">
    <property type="protein sequence ID" value="MBE9117243.1"/>
    <property type="molecule type" value="Genomic_DNA"/>
</dbReference>
<organism evidence="2 3">
    <name type="scientific">Lusitaniella coriacea LEGE 07157</name>
    <dbReference type="NCBI Taxonomy" id="945747"/>
    <lineage>
        <taxon>Bacteria</taxon>
        <taxon>Bacillati</taxon>
        <taxon>Cyanobacteriota</taxon>
        <taxon>Cyanophyceae</taxon>
        <taxon>Spirulinales</taxon>
        <taxon>Lusitaniellaceae</taxon>
        <taxon>Lusitaniella</taxon>
    </lineage>
</organism>
<dbReference type="InterPro" id="IPR027417">
    <property type="entry name" value="P-loop_NTPase"/>
</dbReference>
<evidence type="ECO:0000313" key="3">
    <source>
        <dbReference type="Proteomes" id="UP000654482"/>
    </source>
</evidence>
<accession>A0A8J7DZC6</accession>
<name>A0A8J7DZC6_9CYAN</name>
<dbReference type="Pfam" id="PF13401">
    <property type="entry name" value="AAA_22"/>
    <property type="match status" value="1"/>
</dbReference>
<dbReference type="InterPro" id="IPR049945">
    <property type="entry name" value="AAA_22"/>
</dbReference>
<dbReference type="AlphaFoldDB" id="A0A8J7DZC6"/>
<gene>
    <name evidence="2" type="ORF">IQ249_15185</name>
</gene>
<proteinExistence type="predicted"/>
<dbReference type="RefSeq" id="WP_194030331.1">
    <property type="nucleotide sequence ID" value="NZ_JADEWZ010000022.1"/>
</dbReference>
<dbReference type="PANTHER" id="PTHR35894">
    <property type="entry name" value="GENERAL SECRETION PATHWAY PROTEIN A-RELATED"/>
    <property type="match status" value="1"/>
</dbReference>
<dbReference type="GO" id="GO:0016887">
    <property type="term" value="F:ATP hydrolysis activity"/>
    <property type="evidence" value="ECO:0007669"/>
    <property type="project" value="InterPro"/>
</dbReference>
<reference evidence="2" key="1">
    <citation type="submission" date="2020-10" db="EMBL/GenBank/DDBJ databases">
        <authorList>
            <person name="Castelo-Branco R."/>
            <person name="Eusebio N."/>
            <person name="Adriana R."/>
            <person name="Vieira A."/>
            <person name="Brugerolle De Fraissinette N."/>
            <person name="Rezende De Castro R."/>
            <person name="Schneider M.P."/>
            <person name="Vasconcelos V."/>
            <person name="Leao P.N."/>
        </authorList>
    </citation>
    <scope>NUCLEOTIDE SEQUENCE</scope>
    <source>
        <strain evidence="2">LEGE 07157</strain>
    </source>
</reference>
<dbReference type="PANTHER" id="PTHR35894:SF1">
    <property type="entry name" value="PHOSPHORIBULOKINASE _ URIDINE KINASE FAMILY"/>
    <property type="match status" value="1"/>
</dbReference>
<dbReference type="SUPFAM" id="SSF52540">
    <property type="entry name" value="P-loop containing nucleoside triphosphate hydrolases"/>
    <property type="match status" value="1"/>
</dbReference>
<dbReference type="InterPro" id="IPR052026">
    <property type="entry name" value="ExeA_AAA_ATPase_DNA-bind"/>
</dbReference>
<keyword evidence="3" id="KW-1185">Reference proteome</keyword>
<evidence type="ECO:0000259" key="1">
    <source>
        <dbReference type="SMART" id="SM00382"/>
    </source>
</evidence>
<feature type="domain" description="AAA+ ATPase" evidence="1">
    <location>
        <begin position="39"/>
        <end position="192"/>
    </location>
</feature>